<evidence type="ECO:0000313" key="7">
    <source>
        <dbReference type="EMBL" id="KAH7962675.1"/>
    </source>
</evidence>
<dbReference type="Proteomes" id="UP000821837">
    <property type="component" value="Chromosome 3"/>
</dbReference>
<feature type="region of interest" description="Disordered" evidence="5">
    <location>
        <begin position="1"/>
        <end position="40"/>
    </location>
</feature>
<dbReference type="PROSITE" id="PS50888">
    <property type="entry name" value="BHLH"/>
    <property type="match status" value="1"/>
</dbReference>
<dbReference type="AlphaFoldDB" id="A0A9D4Q1A4"/>
<feature type="compositionally biased region" description="Low complexity" evidence="5">
    <location>
        <begin position="71"/>
        <end position="85"/>
    </location>
</feature>
<keyword evidence="4" id="KW-0539">Nucleus</keyword>
<feature type="domain" description="BHLH" evidence="6">
    <location>
        <begin position="195"/>
        <end position="247"/>
    </location>
</feature>
<dbReference type="VEuPathDB" id="VectorBase:RSAN_043738"/>
<dbReference type="InterPro" id="IPR011598">
    <property type="entry name" value="bHLH_dom"/>
</dbReference>
<evidence type="ECO:0000256" key="4">
    <source>
        <dbReference type="ARBA" id="ARBA00023242"/>
    </source>
</evidence>
<comment type="caution">
    <text evidence="7">The sequence shown here is derived from an EMBL/GenBank/DDBJ whole genome shotgun (WGS) entry which is preliminary data.</text>
</comment>
<feature type="region of interest" description="Disordered" evidence="5">
    <location>
        <begin position="68"/>
        <end position="109"/>
    </location>
</feature>
<sequence>MSASTSQAPPSQQQLQLAPAPPHYRHPHHRATAGHQQAHFPEDFGVAAAEFPAYEELAGFPCVSSSGSGGTSSAAASAGAAGGSTPHPMRLEDAAGDRDSPGSPSSAELQRPACEFATRAGPLPPQTLPYPTCLAGIRHTNEGCWTCAGGGAGPASADGFCYEYGASGGGGPIGGGGGPLPCSAGVPGFAGPYKVQRRAANIRERKRMMSINTAFEELRCHVPTFPFEKRLSKIDTLRLAIAYIALLREVLVSQYDPLTHIEKCLRGELKGEHAAEWNTSDLTARLSWINWENLGVNPNRRSVLTTLTLTADTIGCHNGTQ</sequence>
<evidence type="ECO:0000313" key="8">
    <source>
        <dbReference type="Proteomes" id="UP000821837"/>
    </source>
</evidence>
<dbReference type="PANTHER" id="PTHR23349">
    <property type="entry name" value="BASIC HELIX-LOOP-HELIX TRANSCRIPTION FACTOR, TWIST"/>
    <property type="match status" value="1"/>
</dbReference>
<organism evidence="7 8">
    <name type="scientific">Rhipicephalus sanguineus</name>
    <name type="common">Brown dog tick</name>
    <name type="synonym">Ixodes sanguineus</name>
    <dbReference type="NCBI Taxonomy" id="34632"/>
    <lineage>
        <taxon>Eukaryota</taxon>
        <taxon>Metazoa</taxon>
        <taxon>Ecdysozoa</taxon>
        <taxon>Arthropoda</taxon>
        <taxon>Chelicerata</taxon>
        <taxon>Arachnida</taxon>
        <taxon>Acari</taxon>
        <taxon>Parasitiformes</taxon>
        <taxon>Ixodida</taxon>
        <taxon>Ixodoidea</taxon>
        <taxon>Ixodidae</taxon>
        <taxon>Rhipicephalinae</taxon>
        <taxon>Rhipicephalus</taxon>
        <taxon>Rhipicephalus</taxon>
    </lineage>
</organism>
<dbReference type="FunFam" id="4.10.280.10:FF:000035">
    <property type="entry name" value="Pancreas-specific transcription factor 1a"/>
    <property type="match status" value="1"/>
</dbReference>
<dbReference type="PANTHER" id="PTHR23349:SF97">
    <property type="entry name" value="BHLH DOMAIN-CONTAINING PROTEIN"/>
    <property type="match status" value="1"/>
</dbReference>
<keyword evidence="8" id="KW-1185">Reference proteome</keyword>
<dbReference type="Pfam" id="PF00010">
    <property type="entry name" value="HLH"/>
    <property type="match status" value="1"/>
</dbReference>
<gene>
    <name evidence="7" type="ORF">HPB52_017388</name>
</gene>
<dbReference type="EMBL" id="JABSTV010001249">
    <property type="protein sequence ID" value="KAH7962675.1"/>
    <property type="molecule type" value="Genomic_DNA"/>
</dbReference>
<evidence type="ECO:0000259" key="6">
    <source>
        <dbReference type="PROSITE" id="PS50888"/>
    </source>
</evidence>
<keyword evidence="3" id="KW-0804">Transcription</keyword>
<keyword evidence="2" id="KW-0238">DNA-binding</keyword>
<dbReference type="InterPro" id="IPR050283">
    <property type="entry name" value="E-box_TF_Regulators"/>
</dbReference>
<dbReference type="GO" id="GO:0046983">
    <property type="term" value="F:protein dimerization activity"/>
    <property type="evidence" value="ECO:0007669"/>
    <property type="project" value="InterPro"/>
</dbReference>
<dbReference type="InterPro" id="IPR036638">
    <property type="entry name" value="HLH_DNA-bd_sf"/>
</dbReference>
<dbReference type="GO" id="GO:0000981">
    <property type="term" value="F:DNA-binding transcription factor activity, RNA polymerase II-specific"/>
    <property type="evidence" value="ECO:0007669"/>
    <property type="project" value="TreeGrafter"/>
</dbReference>
<protein>
    <recommendedName>
        <fullName evidence="6">BHLH domain-containing protein</fullName>
    </recommendedName>
</protein>
<name>A0A9D4Q1A4_RHISA</name>
<evidence type="ECO:0000256" key="2">
    <source>
        <dbReference type="ARBA" id="ARBA00023125"/>
    </source>
</evidence>
<evidence type="ECO:0000256" key="1">
    <source>
        <dbReference type="ARBA" id="ARBA00023015"/>
    </source>
</evidence>
<keyword evidence="1" id="KW-0805">Transcription regulation</keyword>
<feature type="compositionally biased region" description="Basic residues" evidence="5">
    <location>
        <begin position="23"/>
        <end position="32"/>
    </location>
</feature>
<dbReference type="Gene3D" id="4.10.280.10">
    <property type="entry name" value="Helix-loop-helix DNA-binding domain"/>
    <property type="match status" value="1"/>
</dbReference>
<feature type="compositionally biased region" description="Basic and acidic residues" evidence="5">
    <location>
        <begin position="89"/>
        <end position="100"/>
    </location>
</feature>
<reference evidence="7" key="2">
    <citation type="submission" date="2021-09" db="EMBL/GenBank/DDBJ databases">
        <authorList>
            <person name="Jia N."/>
            <person name="Wang J."/>
            <person name="Shi W."/>
            <person name="Du L."/>
            <person name="Sun Y."/>
            <person name="Zhan W."/>
            <person name="Jiang J."/>
            <person name="Wang Q."/>
            <person name="Zhang B."/>
            <person name="Ji P."/>
            <person name="Sakyi L.B."/>
            <person name="Cui X."/>
            <person name="Yuan T."/>
            <person name="Jiang B."/>
            <person name="Yang W."/>
            <person name="Lam T.T.-Y."/>
            <person name="Chang Q."/>
            <person name="Ding S."/>
            <person name="Wang X."/>
            <person name="Zhu J."/>
            <person name="Ruan X."/>
            <person name="Zhao L."/>
            <person name="Wei J."/>
            <person name="Que T."/>
            <person name="Du C."/>
            <person name="Cheng J."/>
            <person name="Dai P."/>
            <person name="Han X."/>
            <person name="Huang E."/>
            <person name="Gao Y."/>
            <person name="Liu J."/>
            <person name="Shao H."/>
            <person name="Ye R."/>
            <person name="Li L."/>
            <person name="Wei W."/>
            <person name="Wang X."/>
            <person name="Wang C."/>
            <person name="Huo Q."/>
            <person name="Li W."/>
            <person name="Guo W."/>
            <person name="Chen H."/>
            <person name="Chen S."/>
            <person name="Zhou L."/>
            <person name="Zhou L."/>
            <person name="Ni X."/>
            <person name="Tian J."/>
            <person name="Zhou Y."/>
            <person name="Sheng Y."/>
            <person name="Liu T."/>
            <person name="Pan Y."/>
            <person name="Xia L."/>
            <person name="Li J."/>
            <person name="Zhao F."/>
            <person name="Cao W."/>
        </authorList>
    </citation>
    <scope>NUCLEOTIDE SEQUENCE</scope>
    <source>
        <strain evidence="7">Rsan-2018</strain>
        <tissue evidence="7">Larvae</tissue>
    </source>
</reference>
<evidence type="ECO:0000256" key="5">
    <source>
        <dbReference type="SAM" id="MobiDB-lite"/>
    </source>
</evidence>
<reference evidence="7" key="1">
    <citation type="journal article" date="2020" name="Cell">
        <title>Large-Scale Comparative Analyses of Tick Genomes Elucidate Their Genetic Diversity and Vector Capacities.</title>
        <authorList>
            <consortium name="Tick Genome and Microbiome Consortium (TIGMIC)"/>
            <person name="Jia N."/>
            <person name="Wang J."/>
            <person name="Shi W."/>
            <person name="Du L."/>
            <person name="Sun Y."/>
            <person name="Zhan W."/>
            <person name="Jiang J.F."/>
            <person name="Wang Q."/>
            <person name="Zhang B."/>
            <person name="Ji P."/>
            <person name="Bell-Sakyi L."/>
            <person name="Cui X.M."/>
            <person name="Yuan T.T."/>
            <person name="Jiang B.G."/>
            <person name="Yang W.F."/>
            <person name="Lam T.T."/>
            <person name="Chang Q.C."/>
            <person name="Ding S.J."/>
            <person name="Wang X.J."/>
            <person name="Zhu J.G."/>
            <person name="Ruan X.D."/>
            <person name="Zhao L."/>
            <person name="Wei J.T."/>
            <person name="Ye R.Z."/>
            <person name="Que T.C."/>
            <person name="Du C.H."/>
            <person name="Zhou Y.H."/>
            <person name="Cheng J.X."/>
            <person name="Dai P.F."/>
            <person name="Guo W.B."/>
            <person name="Han X.H."/>
            <person name="Huang E.J."/>
            <person name="Li L.F."/>
            <person name="Wei W."/>
            <person name="Gao Y.C."/>
            <person name="Liu J.Z."/>
            <person name="Shao H.Z."/>
            <person name="Wang X."/>
            <person name="Wang C.C."/>
            <person name="Yang T.C."/>
            <person name="Huo Q.B."/>
            <person name="Li W."/>
            <person name="Chen H.Y."/>
            <person name="Chen S.E."/>
            <person name="Zhou L.G."/>
            <person name="Ni X.B."/>
            <person name="Tian J.H."/>
            <person name="Sheng Y."/>
            <person name="Liu T."/>
            <person name="Pan Y.S."/>
            <person name="Xia L.Y."/>
            <person name="Li J."/>
            <person name="Zhao F."/>
            <person name="Cao W.C."/>
        </authorList>
    </citation>
    <scope>NUCLEOTIDE SEQUENCE</scope>
    <source>
        <strain evidence="7">Rsan-2018</strain>
    </source>
</reference>
<accession>A0A9D4Q1A4</accession>
<evidence type="ECO:0000256" key="3">
    <source>
        <dbReference type="ARBA" id="ARBA00023163"/>
    </source>
</evidence>
<dbReference type="SMART" id="SM00353">
    <property type="entry name" value="HLH"/>
    <property type="match status" value="1"/>
</dbReference>
<feature type="compositionally biased region" description="Low complexity" evidence="5">
    <location>
        <begin position="1"/>
        <end position="18"/>
    </location>
</feature>
<dbReference type="GO" id="GO:0032502">
    <property type="term" value="P:developmental process"/>
    <property type="evidence" value="ECO:0007669"/>
    <property type="project" value="TreeGrafter"/>
</dbReference>
<dbReference type="GO" id="GO:0000977">
    <property type="term" value="F:RNA polymerase II transcription regulatory region sequence-specific DNA binding"/>
    <property type="evidence" value="ECO:0007669"/>
    <property type="project" value="TreeGrafter"/>
</dbReference>
<dbReference type="CDD" id="cd11416">
    <property type="entry name" value="bHLH_TS_ceHLH13_like"/>
    <property type="match status" value="1"/>
</dbReference>
<proteinExistence type="predicted"/>
<dbReference type="SUPFAM" id="SSF47459">
    <property type="entry name" value="HLH, helix-loop-helix DNA-binding domain"/>
    <property type="match status" value="1"/>
</dbReference>